<dbReference type="AlphaFoldDB" id="A0A4Y9ZJ84"/>
<sequence>MPFILHFHSHEVAHWPLQLPSPSCLPLDILDCILMHAANLRMLFSTLE</sequence>
<comment type="caution">
    <text evidence="1">The sequence shown here is derived from an EMBL/GenBank/DDBJ whole genome shotgun (WGS) entry which is preliminary data.</text>
</comment>
<proteinExistence type="predicted"/>
<evidence type="ECO:0000313" key="2">
    <source>
        <dbReference type="Proteomes" id="UP000298061"/>
    </source>
</evidence>
<reference evidence="1 2" key="1">
    <citation type="submission" date="2019-02" db="EMBL/GenBank/DDBJ databases">
        <title>Genome sequencing of the rare red list fungi Hericium alpestre (H. flagellum).</title>
        <authorList>
            <person name="Buettner E."/>
            <person name="Kellner H."/>
        </authorList>
    </citation>
    <scope>NUCLEOTIDE SEQUENCE [LARGE SCALE GENOMIC DNA]</scope>
    <source>
        <strain evidence="1 2">DSM 108284</strain>
    </source>
</reference>
<accession>A0A4Y9ZJ84</accession>
<name>A0A4Y9ZJ84_9AGAM</name>
<protein>
    <submittedName>
        <fullName evidence="1">Uncharacterized protein</fullName>
    </submittedName>
</protein>
<dbReference type="EMBL" id="SFCI01001966">
    <property type="protein sequence ID" value="TFY74645.1"/>
    <property type="molecule type" value="Genomic_DNA"/>
</dbReference>
<organism evidence="1 2">
    <name type="scientific">Hericium alpestre</name>
    <dbReference type="NCBI Taxonomy" id="135208"/>
    <lineage>
        <taxon>Eukaryota</taxon>
        <taxon>Fungi</taxon>
        <taxon>Dikarya</taxon>
        <taxon>Basidiomycota</taxon>
        <taxon>Agaricomycotina</taxon>
        <taxon>Agaricomycetes</taxon>
        <taxon>Russulales</taxon>
        <taxon>Hericiaceae</taxon>
        <taxon>Hericium</taxon>
    </lineage>
</organism>
<evidence type="ECO:0000313" key="1">
    <source>
        <dbReference type="EMBL" id="TFY74645.1"/>
    </source>
</evidence>
<gene>
    <name evidence="1" type="ORF">EWM64_g9366</name>
</gene>
<dbReference type="Proteomes" id="UP000298061">
    <property type="component" value="Unassembled WGS sequence"/>
</dbReference>
<keyword evidence="2" id="KW-1185">Reference proteome</keyword>